<evidence type="ECO:0000313" key="1">
    <source>
        <dbReference type="EMBL" id="OKP07925.1"/>
    </source>
</evidence>
<protein>
    <submittedName>
        <fullName evidence="1">Uncharacterized protein</fullName>
    </submittedName>
</protein>
<sequence length="64" mass="7278">MPLSCKELPQSAFVYKIGSFDIPKVNFTLKLSDNYVNHWLLCVPNTDEYHNGGIAEHATKRNLV</sequence>
<reference evidence="1 2" key="1">
    <citation type="submission" date="2016-09" db="EMBL/GenBank/DDBJ databases">
        <title>Xenorhabdus thuongxuanensis sp. nov. and Xenorhabdus eapokensis sp. nov., isolated from Steinernema species.</title>
        <authorList>
            <person name="Kaempfer P."/>
            <person name="Tobias N.J."/>
            <person name="Phan Ke L."/>
            <person name="Bode H.B."/>
            <person name="Glaeser S.P."/>
        </authorList>
    </citation>
    <scope>NUCLEOTIDE SEQUENCE [LARGE SCALE GENOMIC DNA]</scope>
    <source>
        <strain evidence="1 2">30TX1</strain>
    </source>
</reference>
<name>A0A1Q5U620_9GAMM</name>
<keyword evidence="2" id="KW-1185">Reference proteome</keyword>
<gene>
    <name evidence="1" type="ORF">Xentx_00976</name>
</gene>
<comment type="caution">
    <text evidence="1">The sequence shown here is derived from an EMBL/GenBank/DDBJ whole genome shotgun (WGS) entry which is preliminary data.</text>
</comment>
<dbReference type="EMBL" id="MKGR01000005">
    <property type="protein sequence ID" value="OKP07925.1"/>
    <property type="molecule type" value="Genomic_DNA"/>
</dbReference>
<dbReference type="AlphaFoldDB" id="A0A1Q5U620"/>
<organism evidence="1 2">
    <name type="scientific">Xenorhabdus thuongxuanensis</name>
    <dbReference type="NCBI Taxonomy" id="1873484"/>
    <lineage>
        <taxon>Bacteria</taxon>
        <taxon>Pseudomonadati</taxon>
        <taxon>Pseudomonadota</taxon>
        <taxon>Gammaproteobacteria</taxon>
        <taxon>Enterobacterales</taxon>
        <taxon>Morganellaceae</taxon>
        <taxon>Xenorhabdus</taxon>
    </lineage>
</organism>
<dbReference type="Proteomes" id="UP000186277">
    <property type="component" value="Unassembled WGS sequence"/>
</dbReference>
<accession>A0A1Q5U620</accession>
<proteinExistence type="predicted"/>
<evidence type="ECO:0000313" key="2">
    <source>
        <dbReference type="Proteomes" id="UP000186277"/>
    </source>
</evidence>